<keyword evidence="3" id="KW-0732">Signal</keyword>
<feature type="region of interest" description="Disordered" evidence="1">
    <location>
        <begin position="231"/>
        <end position="260"/>
    </location>
</feature>
<feature type="compositionally biased region" description="Low complexity" evidence="1">
    <location>
        <begin position="242"/>
        <end position="253"/>
    </location>
</feature>
<sequence length="309" mass="34215">MRKCMIGLYFFVVFVISDFTDGQDSIKYKKLDNGSDKKLIDKVSKSPEREISVYTSISGDKYENQRDKGLNDKPKGRYRNTSPDQPIIGSFVNYGREALGEDGNNSPDTSKPENEGKDNLGSQKDQKPQNISEEQRQDSGSTQPQDQSQSDSQNIIPSSILNRIPDLQSMPQLLTQTQALTQTQTQSQTQTQTQPQPDQIQPIVAPTVPPSQPNNDQIPQVITTTVVYTVSTRTSPSQPNKTQEQNQDEQTTNASNYPQLSSSTKLHAHSTLKLLAPTNILQNSFALTSISILIAVALIIGIIPVPWPE</sequence>
<keyword evidence="2" id="KW-0812">Transmembrane</keyword>
<organism evidence="4 5">
    <name type="scientific">Smittium culicis</name>
    <dbReference type="NCBI Taxonomy" id="133412"/>
    <lineage>
        <taxon>Eukaryota</taxon>
        <taxon>Fungi</taxon>
        <taxon>Fungi incertae sedis</taxon>
        <taxon>Zoopagomycota</taxon>
        <taxon>Kickxellomycotina</taxon>
        <taxon>Harpellomycetes</taxon>
        <taxon>Harpellales</taxon>
        <taxon>Legeriomycetaceae</taxon>
        <taxon>Smittium</taxon>
    </lineage>
</organism>
<evidence type="ECO:0000313" key="4">
    <source>
        <dbReference type="EMBL" id="OMJ23418.1"/>
    </source>
</evidence>
<reference evidence="5" key="1">
    <citation type="submission" date="2017-01" db="EMBL/GenBank/DDBJ databases">
        <authorList>
            <person name="Wang Y."/>
            <person name="White M."/>
            <person name="Kvist S."/>
            <person name="Moncalvo J.-M."/>
        </authorList>
    </citation>
    <scope>NUCLEOTIDE SEQUENCE [LARGE SCALE GENOMIC DNA]</scope>
    <source>
        <strain evidence="5">ID-206-W2</strain>
    </source>
</reference>
<feature type="signal peptide" evidence="3">
    <location>
        <begin position="1"/>
        <end position="22"/>
    </location>
</feature>
<protein>
    <submittedName>
        <fullName evidence="4">Uncharacterized protein</fullName>
    </submittedName>
</protein>
<dbReference type="EMBL" id="LSSM01002029">
    <property type="protein sequence ID" value="OMJ23418.1"/>
    <property type="molecule type" value="Genomic_DNA"/>
</dbReference>
<feature type="region of interest" description="Disordered" evidence="1">
    <location>
        <begin position="179"/>
        <end position="219"/>
    </location>
</feature>
<dbReference type="AlphaFoldDB" id="A0A1R1Y966"/>
<evidence type="ECO:0000313" key="5">
    <source>
        <dbReference type="Proteomes" id="UP000187429"/>
    </source>
</evidence>
<evidence type="ECO:0000256" key="3">
    <source>
        <dbReference type="SAM" id="SignalP"/>
    </source>
</evidence>
<feature type="chain" id="PRO_5012367766" evidence="3">
    <location>
        <begin position="23"/>
        <end position="309"/>
    </location>
</feature>
<feature type="compositionally biased region" description="Low complexity" evidence="1">
    <location>
        <begin position="138"/>
        <end position="153"/>
    </location>
</feature>
<feature type="compositionally biased region" description="Polar residues" evidence="1">
    <location>
        <begin position="120"/>
        <end position="132"/>
    </location>
</feature>
<comment type="caution">
    <text evidence="4">The sequence shown here is derived from an EMBL/GenBank/DDBJ whole genome shotgun (WGS) entry which is preliminary data.</text>
</comment>
<evidence type="ECO:0000256" key="2">
    <source>
        <dbReference type="SAM" id="Phobius"/>
    </source>
</evidence>
<proteinExistence type="predicted"/>
<name>A0A1R1Y966_9FUNG</name>
<evidence type="ECO:0000256" key="1">
    <source>
        <dbReference type="SAM" id="MobiDB-lite"/>
    </source>
</evidence>
<gene>
    <name evidence="4" type="ORF">AYI69_g4998</name>
</gene>
<feature type="compositionally biased region" description="Low complexity" evidence="1">
    <location>
        <begin position="179"/>
        <end position="202"/>
    </location>
</feature>
<accession>A0A1R1Y966</accession>
<keyword evidence="5" id="KW-1185">Reference proteome</keyword>
<dbReference type="Proteomes" id="UP000187429">
    <property type="component" value="Unassembled WGS sequence"/>
</dbReference>
<feature type="region of interest" description="Disordered" evidence="1">
    <location>
        <begin position="58"/>
        <end position="153"/>
    </location>
</feature>
<keyword evidence="2" id="KW-0472">Membrane</keyword>
<dbReference type="OrthoDB" id="5689828at2759"/>
<keyword evidence="2" id="KW-1133">Transmembrane helix</keyword>
<feature type="transmembrane region" description="Helical" evidence="2">
    <location>
        <begin position="285"/>
        <end position="307"/>
    </location>
</feature>
<feature type="compositionally biased region" description="Basic and acidic residues" evidence="1">
    <location>
        <begin position="60"/>
        <end position="75"/>
    </location>
</feature>